<evidence type="ECO:0000313" key="2">
    <source>
        <dbReference type="Proteomes" id="UP000526083"/>
    </source>
</evidence>
<keyword evidence="2" id="KW-1185">Reference proteome</keyword>
<name>A0A7W3PKN2_9MICO</name>
<dbReference type="RefSeq" id="WP_243845232.1">
    <property type="nucleotide sequence ID" value="NZ_JAAOZB010000001.1"/>
</dbReference>
<comment type="caution">
    <text evidence="1">The sequence shown here is derived from an EMBL/GenBank/DDBJ whole genome shotgun (WGS) entry which is preliminary data.</text>
</comment>
<gene>
    <name evidence="1" type="ORF">FHX48_000208</name>
</gene>
<dbReference type="AlphaFoldDB" id="A0A7W3PKN2"/>
<accession>A0A7W3PKN2</accession>
<dbReference type="InterPro" id="IPR001920">
    <property type="entry name" value="Asp/Glu_race"/>
</dbReference>
<protein>
    <submittedName>
        <fullName evidence="1">Asp/Glu/hydantoin racemase</fullName>
    </submittedName>
</protein>
<organism evidence="1 2">
    <name type="scientific">Microbacterium halimionae</name>
    <dbReference type="NCBI Taxonomy" id="1526413"/>
    <lineage>
        <taxon>Bacteria</taxon>
        <taxon>Bacillati</taxon>
        <taxon>Actinomycetota</taxon>
        <taxon>Actinomycetes</taxon>
        <taxon>Micrococcales</taxon>
        <taxon>Microbacteriaceae</taxon>
        <taxon>Microbacterium</taxon>
    </lineage>
</organism>
<dbReference type="Gene3D" id="3.40.50.1860">
    <property type="match status" value="2"/>
</dbReference>
<evidence type="ECO:0000313" key="1">
    <source>
        <dbReference type="EMBL" id="MBA8815156.1"/>
    </source>
</evidence>
<proteinExistence type="predicted"/>
<dbReference type="GO" id="GO:0047661">
    <property type="term" value="F:amino-acid racemase activity"/>
    <property type="evidence" value="ECO:0007669"/>
    <property type="project" value="InterPro"/>
</dbReference>
<dbReference type="Pfam" id="PF01177">
    <property type="entry name" value="Asp_Glu_race"/>
    <property type="match status" value="1"/>
</dbReference>
<dbReference type="InterPro" id="IPR015942">
    <property type="entry name" value="Asp/Glu/hydantoin_racemase"/>
</dbReference>
<sequence length="223" mass="23109">MMIKPVRIAFIHTGAVVIAPVIERAGRALPDATFINYLDDRIVADLRDDARAESVPLRVNDLVQAAKRAGAEYVVLTCSSISELAAPLTAEAGIPVLRIDEAMADKAVASGQRITVLATLATTCEPTVRLLRERAALTGAAPTISSEVIDGAFAAVASGDRATHDELVASAVDRVAAHSDVVVLAQASMASAAASARTAVPVLTSIEAGIERLRSTVSEEGTS</sequence>
<dbReference type="EMBL" id="JACGWY010000001">
    <property type="protein sequence ID" value="MBA8815156.1"/>
    <property type="molecule type" value="Genomic_DNA"/>
</dbReference>
<reference evidence="1 2" key="1">
    <citation type="submission" date="2020-07" db="EMBL/GenBank/DDBJ databases">
        <title>Sequencing the genomes of 1000 actinobacteria strains.</title>
        <authorList>
            <person name="Klenk H.-P."/>
        </authorList>
    </citation>
    <scope>NUCLEOTIDE SEQUENCE [LARGE SCALE GENOMIC DNA]</scope>
    <source>
        <strain evidence="1 2">DSM 27576</strain>
    </source>
</reference>
<dbReference type="Proteomes" id="UP000526083">
    <property type="component" value="Unassembled WGS sequence"/>
</dbReference>